<dbReference type="OrthoDB" id="18982at2759"/>
<dbReference type="GO" id="GO:0016874">
    <property type="term" value="F:ligase activity"/>
    <property type="evidence" value="ECO:0007669"/>
    <property type="project" value="UniProtKB-KW"/>
</dbReference>
<dbReference type="GO" id="GO:0044550">
    <property type="term" value="P:secondary metabolite biosynthetic process"/>
    <property type="evidence" value="ECO:0007669"/>
    <property type="project" value="TreeGrafter"/>
</dbReference>
<dbReference type="EMBL" id="CAJVPG010000222">
    <property type="protein sequence ID" value="CAG8379868.1"/>
    <property type="molecule type" value="Genomic_DNA"/>
</dbReference>
<evidence type="ECO:0008006" key="4">
    <source>
        <dbReference type="Google" id="ProtNLM"/>
    </source>
</evidence>
<sequence>MSQKERYALASSATEKQSPVTSSKRILQQVYADILQIQLTSSGMEDTFLRLSGDSVQAIHLIRPARKAGLVVQMQEVLGEFSIADQAEKAVAIASSPAVIYEPLSLVEASMRDDVLKLAQEQCSACGTVPD</sequence>
<keyword evidence="1" id="KW-0436">Ligase</keyword>
<evidence type="ECO:0000313" key="3">
    <source>
        <dbReference type="Proteomes" id="UP001152649"/>
    </source>
</evidence>
<comment type="caution">
    <text evidence="2">The sequence shown here is derived from an EMBL/GenBank/DDBJ whole genome shotgun (WGS) entry which is preliminary data.</text>
</comment>
<name>A0A9W4J4W7_9EURO</name>
<dbReference type="Proteomes" id="UP001152649">
    <property type="component" value="Unassembled WGS sequence"/>
</dbReference>
<reference evidence="2" key="1">
    <citation type="submission" date="2021-07" db="EMBL/GenBank/DDBJ databases">
        <authorList>
            <person name="Branca A.L. A."/>
        </authorList>
    </citation>
    <scope>NUCLEOTIDE SEQUENCE</scope>
</reference>
<dbReference type="PANTHER" id="PTHR45527:SF3">
    <property type="entry name" value="SIDEROPHORE SYNTHETASE (EUROFUNG)"/>
    <property type="match status" value="1"/>
</dbReference>
<accession>A0A9W4J4W7</accession>
<dbReference type="InterPro" id="IPR036736">
    <property type="entry name" value="ACP-like_sf"/>
</dbReference>
<dbReference type="PANTHER" id="PTHR45527">
    <property type="entry name" value="NONRIBOSOMAL PEPTIDE SYNTHETASE"/>
    <property type="match status" value="1"/>
</dbReference>
<dbReference type="AlphaFoldDB" id="A0A9W4J4W7"/>
<gene>
    <name evidence="2" type="ORF">PSALAMII_LOCUS5658</name>
</gene>
<protein>
    <recommendedName>
        <fullName evidence="4">Carrier domain-containing protein</fullName>
    </recommendedName>
</protein>
<dbReference type="GO" id="GO:0005737">
    <property type="term" value="C:cytoplasm"/>
    <property type="evidence" value="ECO:0007669"/>
    <property type="project" value="TreeGrafter"/>
</dbReference>
<evidence type="ECO:0000256" key="1">
    <source>
        <dbReference type="ARBA" id="ARBA00022598"/>
    </source>
</evidence>
<dbReference type="GO" id="GO:0043041">
    <property type="term" value="P:amino acid activation for nonribosomal peptide biosynthetic process"/>
    <property type="evidence" value="ECO:0007669"/>
    <property type="project" value="TreeGrafter"/>
</dbReference>
<dbReference type="SUPFAM" id="SSF47336">
    <property type="entry name" value="ACP-like"/>
    <property type="match status" value="1"/>
</dbReference>
<keyword evidence="3" id="KW-1185">Reference proteome</keyword>
<dbReference type="Gene3D" id="1.10.1200.10">
    <property type="entry name" value="ACP-like"/>
    <property type="match status" value="1"/>
</dbReference>
<proteinExistence type="predicted"/>
<evidence type="ECO:0000313" key="2">
    <source>
        <dbReference type="EMBL" id="CAG8379868.1"/>
    </source>
</evidence>
<organism evidence="2 3">
    <name type="scientific">Penicillium salamii</name>
    <dbReference type="NCBI Taxonomy" id="1612424"/>
    <lineage>
        <taxon>Eukaryota</taxon>
        <taxon>Fungi</taxon>
        <taxon>Dikarya</taxon>
        <taxon>Ascomycota</taxon>
        <taxon>Pezizomycotina</taxon>
        <taxon>Eurotiomycetes</taxon>
        <taxon>Eurotiomycetidae</taxon>
        <taxon>Eurotiales</taxon>
        <taxon>Aspergillaceae</taxon>
        <taxon>Penicillium</taxon>
    </lineage>
</organism>
<dbReference type="GO" id="GO:0031177">
    <property type="term" value="F:phosphopantetheine binding"/>
    <property type="evidence" value="ECO:0007669"/>
    <property type="project" value="TreeGrafter"/>
</dbReference>